<feature type="transmembrane region" description="Helical" evidence="2">
    <location>
        <begin position="255"/>
        <end position="274"/>
    </location>
</feature>
<proteinExistence type="predicted"/>
<reference evidence="3 4" key="1">
    <citation type="submission" date="2024-09" db="EMBL/GenBank/DDBJ databases">
        <title>Laminarin stimulates single cell rates of sulfate reduction while oxygen inhibits transcriptomic activity in coastal marine sediment.</title>
        <authorList>
            <person name="Lindsay M."/>
            <person name="Orcutt B."/>
            <person name="Emerson D."/>
            <person name="Stepanauskas R."/>
            <person name="D'Angelo T."/>
        </authorList>
    </citation>
    <scope>NUCLEOTIDE SEQUENCE [LARGE SCALE GENOMIC DNA]</scope>
    <source>
        <strain evidence="3">SAG AM-311-K15</strain>
    </source>
</reference>
<evidence type="ECO:0000313" key="3">
    <source>
        <dbReference type="EMBL" id="MFC1851659.1"/>
    </source>
</evidence>
<dbReference type="Proteomes" id="UP001594351">
    <property type="component" value="Unassembled WGS sequence"/>
</dbReference>
<feature type="transmembrane region" description="Helical" evidence="2">
    <location>
        <begin position="222"/>
        <end position="243"/>
    </location>
</feature>
<keyword evidence="2" id="KW-0472">Membrane</keyword>
<protein>
    <recommendedName>
        <fullName evidence="5">DZANK-type domain-containing protein</fullName>
    </recommendedName>
</protein>
<feature type="transmembrane region" description="Helical" evidence="2">
    <location>
        <begin position="286"/>
        <end position="305"/>
    </location>
</feature>
<feature type="transmembrane region" description="Helical" evidence="2">
    <location>
        <begin position="339"/>
        <end position="361"/>
    </location>
</feature>
<feature type="coiled-coil region" evidence="1">
    <location>
        <begin position="515"/>
        <end position="542"/>
    </location>
</feature>
<comment type="caution">
    <text evidence="3">The sequence shown here is derived from an EMBL/GenBank/DDBJ whole genome shotgun (WGS) entry which is preliminary data.</text>
</comment>
<feature type="coiled-coil region" evidence="1">
    <location>
        <begin position="382"/>
        <end position="412"/>
    </location>
</feature>
<evidence type="ECO:0000256" key="2">
    <source>
        <dbReference type="SAM" id="Phobius"/>
    </source>
</evidence>
<feature type="transmembrane region" description="Helical" evidence="2">
    <location>
        <begin position="317"/>
        <end position="333"/>
    </location>
</feature>
<accession>A0ABV6YZN4</accession>
<gene>
    <name evidence="3" type="ORF">ACFL27_15825</name>
</gene>
<keyword evidence="2" id="KW-0812">Transmembrane</keyword>
<evidence type="ECO:0000313" key="4">
    <source>
        <dbReference type="Proteomes" id="UP001594351"/>
    </source>
</evidence>
<organism evidence="3 4">
    <name type="scientific">candidate division CSSED10-310 bacterium</name>
    <dbReference type="NCBI Taxonomy" id="2855610"/>
    <lineage>
        <taxon>Bacteria</taxon>
        <taxon>Bacteria division CSSED10-310</taxon>
    </lineage>
</organism>
<sequence>MTGIGPDSDIYEVVVAHEVKKKTAYAPVEKPHKAEPAHAIPETDSADISIKLVARNYISKYKVFTVFDVDFRGRFVFKNKSEHEDMVKVTFPFPTGTTQAKDVSLKILSESGDMEQADDARFYLQGIEWFGILPHGKLLTMEVTYNTQGYDRYIYEGPGSGRAGSLHIDMTLEDVSAELIPEYALQPTEIKPGHLIWDFKNLITDRRITVELPGDKSPTGRVILLLRLAGISVLLFGLGFMYLNDLKQPGRHEDFRLGHFLLLALTYSLFFFVFTALNLGGGVKTVYSLLWALLLSLPLLFIHVGRYWGFHFSLTRILPLALFTLGIVINGVYGGQYRLYFFIAFTVAIVGFLTLSYQTWFEKRKIYKQEKEERDRERYRVVMEQEQELEREKQENVQIKKKQEQQKQKEKERFRWRNSLKGTVTSSLKEASQLFREATLLENRAVLLLEFEDPEKHLRTREFVEKRLSSLSEQRQEHNKIQSQGRTISNIEDDTEYEHICNSLKDSLSKLNIQVKQSLVLLEEALQDLTQLRERARVVDTRQQDIFYCHFCGAAHQHATYCPHCGVRDPVKLTCQKCGETYMLPIQMIDEQKAADKLHCHVCGQTHNYQFSKKSEA</sequence>
<keyword evidence="1" id="KW-0175">Coiled coil</keyword>
<evidence type="ECO:0000256" key="1">
    <source>
        <dbReference type="SAM" id="Coils"/>
    </source>
</evidence>
<dbReference type="EMBL" id="JBHPBY010000212">
    <property type="protein sequence ID" value="MFC1851659.1"/>
    <property type="molecule type" value="Genomic_DNA"/>
</dbReference>
<keyword evidence="2" id="KW-1133">Transmembrane helix</keyword>
<evidence type="ECO:0008006" key="5">
    <source>
        <dbReference type="Google" id="ProtNLM"/>
    </source>
</evidence>
<name>A0ABV6YZN4_UNCC1</name>
<keyword evidence="4" id="KW-1185">Reference proteome</keyword>